<dbReference type="SUPFAM" id="SSF55781">
    <property type="entry name" value="GAF domain-like"/>
    <property type="match status" value="1"/>
</dbReference>
<evidence type="ECO:0000313" key="6">
    <source>
        <dbReference type="EMBL" id="PIM79478.1"/>
    </source>
</evidence>
<dbReference type="PROSITE" id="PS51078">
    <property type="entry name" value="ICLR_ED"/>
    <property type="match status" value="1"/>
</dbReference>
<dbReference type="Pfam" id="PF09339">
    <property type="entry name" value="HTH_IclR"/>
    <property type="match status" value="1"/>
</dbReference>
<dbReference type="InterPro" id="IPR036390">
    <property type="entry name" value="WH_DNA-bd_sf"/>
</dbReference>
<sequence length="255" mass="29768">MELVPALEKMDKILIYIYFNREVSQVEIVKNLNISRATAFRILHTLVELNYLSITNKKYSLGDKFYLFLKNDIKDNFVLLKEVTYPYLEKLSLKFKETFKLSILDNDKVRTLCLVESSDLNKVSFSDKAIYPIHAGAASKLLICQLPEYKLKLLIDNGLPKYTKNTITDPEVLRKELNKIRYSRISFDNMEHSENIKAVAIPILDKNNRIVAAISCPCFSEKLNEERENEIAKEMKKYAEKIREKLYLAEDNLRK</sequence>
<dbReference type="GO" id="GO:0003677">
    <property type="term" value="F:DNA binding"/>
    <property type="evidence" value="ECO:0007669"/>
    <property type="project" value="UniProtKB-KW"/>
</dbReference>
<evidence type="ECO:0000259" key="5">
    <source>
        <dbReference type="PROSITE" id="PS51078"/>
    </source>
</evidence>
<comment type="caution">
    <text evidence="6">The sequence shown here is derived from an EMBL/GenBank/DDBJ whole genome shotgun (WGS) entry which is preliminary data.</text>
</comment>
<reference evidence="6 7" key="1">
    <citation type="submission" date="2017-11" db="EMBL/GenBank/DDBJ databases">
        <title>Genome sequencing of Fusobacterium periodonticum KCOM 1259.</title>
        <authorList>
            <person name="Kook J.-K."/>
            <person name="Park S.-N."/>
            <person name="Lim Y.K."/>
        </authorList>
    </citation>
    <scope>NUCLEOTIDE SEQUENCE [LARGE SCALE GENOMIC DNA]</scope>
    <source>
        <strain evidence="6 7">KCOM 1259</strain>
    </source>
</reference>
<evidence type="ECO:0000313" key="7">
    <source>
        <dbReference type="Proteomes" id="UP000229011"/>
    </source>
</evidence>
<dbReference type="InterPro" id="IPR036388">
    <property type="entry name" value="WH-like_DNA-bd_sf"/>
</dbReference>
<keyword evidence="2" id="KW-0238">DNA-binding</keyword>
<gene>
    <name evidence="6" type="ORF">CTM71_03060</name>
</gene>
<evidence type="ECO:0000259" key="4">
    <source>
        <dbReference type="PROSITE" id="PS51077"/>
    </source>
</evidence>
<dbReference type="Gene3D" id="3.30.450.40">
    <property type="match status" value="1"/>
</dbReference>
<name>A0A2G9EF21_9FUSO</name>
<dbReference type="InterPro" id="IPR005471">
    <property type="entry name" value="Tscrpt_reg_IclR_N"/>
</dbReference>
<dbReference type="InterPro" id="IPR029016">
    <property type="entry name" value="GAF-like_dom_sf"/>
</dbReference>
<evidence type="ECO:0000256" key="1">
    <source>
        <dbReference type="ARBA" id="ARBA00023015"/>
    </source>
</evidence>
<dbReference type="GeneID" id="93327438"/>
<evidence type="ECO:0000256" key="2">
    <source>
        <dbReference type="ARBA" id="ARBA00023125"/>
    </source>
</evidence>
<evidence type="ECO:0000256" key="3">
    <source>
        <dbReference type="ARBA" id="ARBA00023163"/>
    </source>
</evidence>
<accession>A0A2G9EF21</accession>
<dbReference type="InterPro" id="IPR014757">
    <property type="entry name" value="Tscrpt_reg_IclR_C"/>
</dbReference>
<dbReference type="PANTHER" id="PTHR30136">
    <property type="entry name" value="HELIX-TURN-HELIX TRANSCRIPTIONAL REGULATOR, ICLR FAMILY"/>
    <property type="match status" value="1"/>
</dbReference>
<proteinExistence type="predicted"/>
<dbReference type="Pfam" id="PF01614">
    <property type="entry name" value="IclR_C"/>
    <property type="match status" value="1"/>
</dbReference>
<keyword evidence="3" id="KW-0804">Transcription</keyword>
<dbReference type="PANTHER" id="PTHR30136:SF35">
    <property type="entry name" value="HTH-TYPE TRANSCRIPTIONAL REGULATOR RV1719"/>
    <property type="match status" value="1"/>
</dbReference>
<dbReference type="SUPFAM" id="SSF46785">
    <property type="entry name" value="Winged helix' DNA-binding domain"/>
    <property type="match status" value="1"/>
</dbReference>
<dbReference type="GO" id="GO:0045892">
    <property type="term" value="P:negative regulation of DNA-templated transcription"/>
    <property type="evidence" value="ECO:0007669"/>
    <property type="project" value="TreeGrafter"/>
</dbReference>
<dbReference type="GO" id="GO:0003700">
    <property type="term" value="F:DNA-binding transcription factor activity"/>
    <property type="evidence" value="ECO:0007669"/>
    <property type="project" value="TreeGrafter"/>
</dbReference>
<dbReference type="EMBL" id="PEQY01000001">
    <property type="protein sequence ID" value="PIM79478.1"/>
    <property type="molecule type" value="Genomic_DNA"/>
</dbReference>
<dbReference type="Gene3D" id="1.10.10.10">
    <property type="entry name" value="Winged helix-like DNA-binding domain superfamily/Winged helix DNA-binding domain"/>
    <property type="match status" value="1"/>
</dbReference>
<dbReference type="InterPro" id="IPR050707">
    <property type="entry name" value="HTH_MetabolicPath_Reg"/>
</dbReference>
<protein>
    <submittedName>
        <fullName evidence="6">IclR family transcriptional regulator</fullName>
    </submittedName>
</protein>
<feature type="domain" description="IclR-ED" evidence="5">
    <location>
        <begin position="57"/>
        <end position="248"/>
    </location>
</feature>
<dbReference type="AlphaFoldDB" id="A0A2G9EF21"/>
<keyword evidence="1" id="KW-0805">Transcription regulation</keyword>
<dbReference type="Proteomes" id="UP000229011">
    <property type="component" value="Unassembled WGS sequence"/>
</dbReference>
<dbReference type="SMART" id="SM00346">
    <property type="entry name" value="HTH_ICLR"/>
    <property type="match status" value="1"/>
</dbReference>
<dbReference type="RefSeq" id="WP_008821608.1">
    <property type="nucleotide sequence ID" value="NZ_PEQY01000001.1"/>
</dbReference>
<organism evidence="6 7">
    <name type="scientific">Fusobacterium pseudoperiodonticum</name>
    <dbReference type="NCBI Taxonomy" id="2663009"/>
    <lineage>
        <taxon>Bacteria</taxon>
        <taxon>Fusobacteriati</taxon>
        <taxon>Fusobacteriota</taxon>
        <taxon>Fusobacteriia</taxon>
        <taxon>Fusobacteriales</taxon>
        <taxon>Fusobacteriaceae</taxon>
        <taxon>Fusobacterium</taxon>
    </lineage>
</organism>
<dbReference type="PROSITE" id="PS51077">
    <property type="entry name" value="HTH_ICLR"/>
    <property type="match status" value="1"/>
</dbReference>
<feature type="domain" description="HTH iclR-type" evidence="4">
    <location>
        <begin position="4"/>
        <end position="63"/>
    </location>
</feature>